<dbReference type="InterPro" id="IPR008861">
    <property type="entry name" value="GpX-like"/>
</dbReference>
<dbReference type="Pfam" id="PF05489">
    <property type="entry name" value="Phage_tail_X"/>
    <property type="match status" value="1"/>
</dbReference>
<evidence type="ECO:0000313" key="1">
    <source>
        <dbReference type="EMBL" id="GIQ69264.1"/>
    </source>
</evidence>
<dbReference type="Proteomes" id="UP000677918">
    <property type="component" value="Unassembled WGS sequence"/>
</dbReference>
<protein>
    <submittedName>
        <fullName evidence="1">Membrane protein</fullName>
    </submittedName>
</protein>
<gene>
    <name evidence="1" type="ORF">XYCOK13_20880</name>
</gene>
<dbReference type="EMBL" id="BOVK01000026">
    <property type="protein sequence ID" value="GIQ69264.1"/>
    <property type="molecule type" value="Genomic_DNA"/>
</dbReference>
<dbReference type="AlphaFoldDB" id="A0A8J4H5K0"/>
<dbReference type="RefSeq" id="WP_213412070.1">
    <property type="nucleotide sequence ID" value="NZ_BOVK01000026.1"/>
</dbReference>
<keyword evidence="2" id="KW-1185">Reference proteome</keyword>
<reference evidence="1" key="1">
    <citation type="submission" date="2021-04" db="EMBL/GenBank/DDBJ databases">
        <title>Draft genome sequence of Xylanibacillus composti strain K13.</title>
        <authorList>
            <person name="Uke A."/>
            <person name="Chhe C."/>
            <person name="Baramee S."/>
            <person name="Kosugi A."/>
        </authorList>
    </citation>
    <scope>NUCLEOTIDE SEQUENCE</scope>
    <source>
        <strain evidence="1">K13</strain>
    </source>
</reference>
<accession>A0A8J4H5K0</accession>
<organism evidence="1 2">
    <name type="scientific">Xylanibacillus composti</name>
    <dbReference type="NCBI Taxonomy" id="1572762"/>
    <lineage>
        <taxon>Bacteria</taxon>
        <taxon>Bacillati</taxon>
        <taxon>Bacillota</taxon>
        <taxon>Bacilli</taxon>
        <taxon>Bacillales</taxon>
        <taxon>Paenibacillaceae</taxon>
        <taxon>Xylanibacillus</taxon>
    </lineage>
</organism>
<comment type="caution">
    <text evidence="1">The sequence shown here is derived from an EMBL/GenBank/DDBJ whole genome shotgun (WGS) entry which is preliminary data.</text>
</comment>
<name>A0A8J4H5K0_9BACL</name>
<dbReference type="Gene3D" id="3.10.350.10">
    <property type="entry name" value="LysM domain"/>
    <property type="match status" value="1"/>
</dbReference>
<sequence length="70" mass="7951">MFRYTTMQGDTWDGISYKLYQTEAYMSELMTANPDHIRTVVFSAGIVLQVPEIAAPQAEQLPPWKRGRSG</sequence>
<dbReference type="InterPro" id="IPR036779">
    <property type="entry name" value="LysM_dom_sf"/>
</dbReference>
<evidence type="ECO:0000313" key="2">
    <source>
        <dbReference type="Proteomes" id="UP000677918"/>
    </source>
</evidence>
<proteinExistence type="predicted"/>